<evidence type="ECO:0000256" key="1">
    <source>
        <dbReference type="SAM" id="MobiDB-lite"/>
    </source>
</evidence>
<feature type="region of interest" description="Disordered" evidence="1">
    <location>
        <begin position="1"/>
        <end position="31"/>
    </location>
</feature>
<protein>
    <submittedName>
        <fullName evidence="2">(Mediterranean fruit fly) hypothetical protein</fullName>
    </submittedName>
</protein>
<organism evidence="2 3">
    <name type="scientific">Ceratitis capitata</name>
    <name type="common">Mediterranean fruit fly</name>
    <name type="synonym">Tephritis capitata</name>
    <dbReference type="NCBI Taxonomy" id="7213"/>
    <lineage>
        <taxon>Eukaryota</taxon>
        <taxon>Metazoa</taxon>
        <taxon>Ecdysozoa</taxon>
        <taxon>Arthropoda</taxon>
        <taxon>Hexapoda</taxon>
        <taxon>Insecta</taxon>
        <taxon>Pterygota</taxon>
        <taxon>Neoptera</taxon>
        <taxon>Endopterygota</taxon>
        <taxon>Diptera</taxon>
        <taxon>Brachycera</taxon>
        <taxon>Muscomorpha</taxon>
        <taxon>Tephritoidea</taxon>
        <taxon>Tephritidae</taxon>
        <taxon>Ceratitis</taxon>
        <taxon>Ceratitis</taxon>
    </lineage>
</organism>
<sequence>MNARPHATPKPSKPANRQTGKPHHKRRGVGESNIETCRFDYGDEYQHLSQLNCGAASCRFIVETNDYNNCCAYECVCGGDVLHKCDGRLTLHNEQQPNQTF</sequence>
<name>A0A811V5R2_CERCA</name>
<gene>
    <name evidence="2" type="ORF">CCAP1982_LOCUS13277</name>
</gene>
<dbReference type="EMBL" id="CAJHJT010000034">
    <property type="protein sequence ID" value="CAD7004893.1"/>
    <property type="molecule type" value="Genomic_DNA"/>
</dbReference>
<keyword evidence="3" id="KW-1185">Reference proteome</keyword>
<evidence type="ECO:0000313" key="3">
    <source>
        <dbReference type="Proteomes" id="UP000606786"/>
    </source>
</evidence>
<proteinExistence type="predicted"/>
<dbReference type="AlphaFoldDB" id="A0A811V5R2"/>
<accession>A0A811V5R2</accession>
<dbReference type="Proteomes" id="UP000606786">
    <property type="component" value="Unassembled WGS sequence"/>
</dbReference>
<comment type="caution">
    <text evidence="2">The sequence shown here is derived from an EMBL/GenBank/DDBJ whole genome shotgun (WGS) entry which is preliminary data.</text>
</comment>
<reference evidence="2" key="1">
    <citation type="submission" date="2020-11" db="EMBL/GenBank/DDBJ databases">
        <authorList>
            <person name="Whitehead M."/>
        </authorList>
    </citation>
    <scope>NUCLEOTIDE SEQUENCE</scope>
    <source>
        <strain evidence="2">EGII</strain>
    </source>
</reference>
<evidence type="ECO:0000313" key="2">
    <source>
        <dbReference type="EMBL" id="CAD7004893.1"/>
    </source>
</evidence>